<gene>
    <name evidence="10" type="ORF">GL263_24110</name>
</gene>
<keyword evidence="2 8" id="KW-0732">Signal</keyword>
<evidence type="ECO:0000256" key="1">
    <source>
        <dbReference type="ARBA" id="ARBA00007164"/>
    </source>
</evidence>
<evidence type="ECO:0000313" key="10">
    <source>
        <dbReference type="EMBL" id="MBB1246609.1"/>
    </source>
</evidence>
<comment type="similarity">
    <text evidence="1 7">Belongs to the peptidase S11 family.</text>
</comment>
<evidence type="ECO:0000313" key="11">
    <source>
        <dbReference type="Proteomes" id="UP000766698"/>
    </source>
</evidence>
<dbReference type="InterPro" id="IPR018044">
    <property type="entry name" value="Peptidase_S11"/>
</dbReference>
<dbReference type="Pfam" id="PF00768">
    <property type="entry name" value="Peptidase_S11"/>
    <property type="match status" value="1"/>
</dbReference>
<dbReference type="SUPFAM" id="SSF56601">
    <property type="entry name" value="beta-lactamase/transpeptidase-like"/>
    <property type="match status" value="1"/>
</dbReference>
<dbReference type="PANTHER" id="PTHR21581">
    <property type="entry name" value="D-ALANYL-D-ALANINE CARBOXYPEPTIDASE"/>
    <property type="match status" value="1"/>
</dbReference>
<protein>
    <submittedName>
        <fullName evidence="10">D-alanyl-D-alanine carboxypeptidase</fullName>
    </submittedName>
</protein>
<keyword evidence="11" id="KW-1185">Reference proteome</keyword>
<comment type="caution">
    <text evidence="10">The sequence shown here is derived from an EMBL/GenBank/DDBJ whole genome shotgun (WGS) entry which is preliminary data.</text>
</comment>
<organism evidence="10 11">
    <name type="scientific">Streptomyces durbertensis</name>
    <dbReference type="NCBI Taxonomy" id="2448886"/>
    <lineage>
        <taxon>Bacteria</taxon>
        <taxon>Bacillati</taxon>
        <taxon>Actinomycetota</taxon>
        <taxon>Actinomycetes</taxon>
        <taxon>Kitasatosporales</taxon>
        <taxon>Streptomycetaceae</taxon>
        <taxon>Streptomyces</taxon>
    </lineage>
</organism>
<evidence type="ECO:0000256" key="2">
    <source>
        <dbReference type="ARBA" id="ARBA00022729"/>
    </source>
</evidence>
<dbReference type="Gene3D" id="3.40.710.10">
    <property type="entry name" value="DD-peptidase/beta-lactamase superfamily"/>
    <property type="match status" value="1"/>
</dbReference>
<evidence type="ECO:0000259" key="9">
    <source>
        <dbReference type="Pfam" id="PF00768"/>
    </source>
</evidence>
<keyword evidence="4" id="KW-0133">Cell shape</keyword>
<evidence type="ECO:0000256" key="5">
    <source>
        <dbReference type="ARBA" id="ARBA00022984"/>
    </source>
</evidence>
<reference evidence="11" key="1">
    <citation type="journal article" date="2020" name="Syst. Appl. Microbiol.">
        <title>Streptomyces alkaliterrae sp. nov., isolated from an alkaline soil, and emended descriptions of Streptomyces alkaliphilus, Streptomyces calidiresistens and Streptomyces durbertensis.</title>
        <authorList>
            <person name="Swiecimska M."/>
            <person name="Golinska P."/>
            <person name="Nouioui I."/>
            <person name="Wypij M."/>
            <person name="Rai M."/>
            <person name="Sangal V."/>
            <person name="Goodfellow M."/>
        </authorList>
    </citation>
    <scope>NUCLEOTIDE SEQUENCE [LARGE SCALE GENOMIC DNA]</scope>
    <source>
        <strain evidence="11">DSM 104538</strain>
    </source>
</reference>
<dbReference type="Proteomes" id="UP000766698">
    <property type="component" value="Unassembled WGS sequence"/>
</dbReference>
<keyword evidence="10" id="KW-0121">Carboxypeptidase</keyword>
<dbReference type="EMBL" id="WMLF01000547">
    <property type="protein sequence ID" value="MBB1246609.1"/>
    <property type="molecule type" value="Genomic_DNA"/>
</dbReference>
<keyword evidence="5" id="KW-0573">Peptidoglycan synthesis</keyword>
<feature type="chain" id="PRO_5045479046" evidence="8">
    <location>
        <begin position="43"/>
        <end position="336"/>
    </location>
</feature>
<proteinExistence type="inferred from homology"/>
<dbReference type="InterPro" id="IPR012338">
    <property type="entry name" value="Beta-lactam/transpept-like"/>
</dbReference>
<dbReference type="PRINTS" id="PR00725">
    <property type="entry name" value="DADACBPTASE1"/>
</dbReference>
<evidence type="ECO:0000256" key="7">
    <source>
        <dbReference type="RuleBase" id="RU004016"/>
    </source>
</evidence>
<accession>A0ABR6EMM9</accession>
<evidence type="ECO:0000256" key="6">
    <source>
        <dbReference type="ARBA" id="ARBA00023316"/>
    </source>
</evidence>
<dbReference type="PANTHER" id="PTHR21581:SF33">
    <property type="entry name" value="D-ALANYL-D-ALANINE CARBOXYPEPTIDASE DACB"/>
    <property type="match status" value="1"/>
</dbReference>
<keyword evidence="10" id="KW-0645">Protease</keyword>
<feature type="domain" description="Peptidase S11 D-alanyl-D-alanine carboxypeptidase A N-terminal" evidence="9">
    <location>
        <begin position="62"/>
        <end position="302"/>
    </location>
</feature>
<sequence>MRRRRSSSRSGRSNTVVSAVATTTATAALLSGAVFVAPAAQAAQPAAQVNQSAPRAVAPLADPTVSARGAYLVDDATGSRIYGKAPNTRRPIASTTKLMTVHVVLREKDLNLDRKVTVKQAYRDYVTRTGSSTADLKTGDRVTVRQLLYAALLPSGGDAAYALADTFGTGTTNSARTKSFIGKMNKRAAALGLENTRFDSFDGNSNTGNNYSTPKDLAKLARNALKNKTLRTVVGTQKTVRKATTSNGGTRTYTWYNTNRLLGSYRGATGVKTGTTTAAGPCLVFAGTRDGRTVIGVVLNAKDRYPDATKLLDHGFGVKSSTTVRLRQLPADAQRD</sequence>
<name>A0ABR6EMM9_9ACTN</name>
<evidence type="ECO:0000256" key="3">
    <source>
        <dbReference type="ARBA" id="ARBA00022801"/>
    </source>
</evidence>
<dbReference type="InterPro" id="IPR001967">
    <property type="entry name" value="Peptidase_S11_N"/>
</dbReference>
<evidence type="ECO:0000256" key="4">
    <source>
        <dbReference type="ARBA" id="ARBA00022960"/>
    </source>
</evidence>
<dbReference type="GO" id="GO:0004180">
    <property type="term" value="F:carboxypeptidase activity"/>
    <property type="evidence" value="ECO:0007669"/>
    <property type="project" value="UniProtKB-KW"/>
</dbReference>
<feature type="signal peptide" evidence="8">
    <location>
        <begin position="1"/>
        <end position="42"/>
    </location>
</feature>
<keyword evidence="3" id="KW-0378">Hydrolase</keyword>
<evidence type="ECO:0000256" key="8">
    <source>
        <dbReference type="SAM" id="SignalP"/>
    </source>
</evidence>
<keyword evidence="6" id="KW-0961">Cell wall biogenesis/degradation</keyword>
<dbReference type="RefSeq" id="WP_182857854.1">
    <property type="nucleotide sequence ID" value="NZ_WMLF01000547.1"/>
</dbReference>